<evidence type="ECO:0000259" key="1">
    <source>
        <dbReference type="Pfam" id="PF03453"/>
    </source>
</evidence>
<dbReference type="InterPro" id="IPR038987">
    <property type="entry name" value="MoeA-like"/>
</dbReference>
<evidence type="ECO:0000313" key="2">
    <source>
        <dbReference type="EMBL" id="SVD33349.1"/>
    </source>
</evidence>
<reference evidence="2" key="1">
    <citation type="submission" date="2018-05" db="EMBL/GenBank/DDBJ databases">
        <authorList>
            <person name="Lanie J.A."/>
            <person name="Ng W.-L."/>
            <person name="Kazmierczak K.M."/>
            <person name="Andrzejewski T.M."/>
            <person name="Davidsen T.M."/>
            <person name="Wayne K.J."/>
            <person name="Tettelin H."/>
            <person name="Glass J.I."/>
            <person name="Rusch D."/>
            <person name="Podicherti R."/>
            <person name="Tsui H.-C.T."/>
            <person name="Winkler M.E."/>
        </authorList>
    </citation>
    <scope>NUCLEOTIDE SEQUENCE</scope>
</reference>
<organism evidence="2">
    <name type="scientific">marine metagenome</name>
    <dbReference type="NCBI Taxonomy" id="408172"/>
    <lineage>
        <taxon>unclassified sequences</taxon>
        <taxon>metagenomes</taxon>
        <taxon>ecological metagenomes</taxon>
    </lineage>
</organism>
<sequence length="142" mass="16185">MIHYKKALLNLKKNKIKIKSEIISVENSLNRISSLDLNSPNNYPAANNTAFDGFAISSKETNKINSKNSIKFKIIKTLAAGDNPKIKKISKFSTIEVMTGAVIKKPFDTVIPIEQIKFFPNQKKLKYIIINKKIKKNNFIRF</sequence>
<dbReference type="GO" id="GO:0061599">
    <property type="term" value="F:molybdopterin molybdotransferase activity"/>
    <property type="evidence" value="ECO:0007669"/>
    <property type="project" value="TreeGrafter"/>
</dbReference>
<feature type="domain" description="MoeA N-terminal and linker" evidence="1">
    <location>
        <begin position="5"/>
        <end position="141"/>
    </location>
</feature>
<dbReference type="Gene3D" id="2.170.190.11">
    <property type="entry name" value="Molybdopterin biosynthesis moea protein, domain 3"/>
    <property type="match status" value="1"/>
</dbReference>
<dbReference type="PANTHER" id="PTHR10192">
    <property type="entry name" value="MOLYBDOPTERIN BIOSYNTHESIS PROTEIN"/>
    <property type="match status" value="1"/>
</dbReference>
<dbReference type="PANTHER" id="PTHR10192:SF5">
    <property type="entry name" value="GEPHYRIN"/>
    <property type="match status" value="1"/>
</dbReference>
<dbReference type="EMBL" id="UINC01144067">
    <property type="protein sequence ID" value="SVD33349.1"/>
    <property type="molecule type" value="Genomic_DNA"/>
</dbReference>
<protein>
    <recommendedName>
        <fullName evidence="1">MoeA N-terminal and linker domain-containing protein</fullName>
    </recommendedName>
</protein>
<feature type="non-terminal residue" evidence="2">
    <location>
        <position position="142"/>
    </location>
</feature>
<gene>
    <name evidence="2" type="ORF">METZ01_LOCUS386203</name>
</gene>
<dbReference type="GO" id="GO:0005829">
    <property type="term" value="C:cytosol"/>
    <property type="evidence" value="ECO:0007669"/>
    <property type="project" value="TreeGrafter"/>
</dbReference>
<name>A0A382UGH3_9ZZZZ</name>
<dbReference type="GO" id="GO:0006777">
    <property type="term" value="P:Mo-molybdopterin cofactor biosynthetic process"/>
    <property type="evidence" value="ECO:0007669"/>
    <property type="project" value="TreeGrafter"/>
</dbReference>
<dbReference type="Pfam" id="PF03453">
    <property type="entry name" value="MoeA_N"/>
    <property type="match status" value="1"/>
</dbReference>
<proteinExistence type="predicted"/>
<dbReference type="SUPFAM" id="SSF63882">
    <property type="entry name" value="MoeA N-terminal region -like"/>
    <property type="match status" value="1"/>
</dbReference>
<dbReference type="AlphaFoldDB" id="A0A382UGH3"/>
<dbReference type="InterPro" id="IPR036135">
    <property type="entry name" value="MoeA_linker/N_sf"/>
</dbReference>
<dbReference type="InterPro" id="IPR005110">
    <property type="entry name" value="MoeA_linker/N"/>
</dbReference>
<accession>A0A382UGH3</accession>